<keyword evidence="1" id="KW-0808">Transferase</keyword>
<evidence type="ECO:0000256" key="1">
    <source>
        <dbReference type="ARBA" id="ARBA00022679"/>
    </source>
</evidence>
<dbReference type="NCBIfam" id="TIGR00173">
    <property type="entry name" value="menD"/>
    <property type="match status" value="1"/>
</dbReference>
<dbReference type="PIRSF" id="PIRSF004983">
    <property type="entry name" value="MenD"/>
    <property type="match status" value="1"/>
</dbReference>
<evidence type="ECO:0000259" key="6">
    <source>
        <dbReference type="Pfam" id="PF02776"/>
    </source>
</evidence>
<evidence type="ECO:0000313" key="7">
    <source>
        <dbReference type="EMBL" id="CAB4902187.1"/>
    </source>
</evidence>
<evidence type="ECO:0000256" key="4">
    <source>
        <dbReference type="ARBA" id="ARBA00023052"/>
    </source>
</evidence>
<dbReference type="Gene3D" id="3.40.50.970">
    <property type="match status" value="2"/>
</dbReference>
<dbReference type="GO" id="GO:0030976">
    <property type="term" value="F:thiamine pyrophosphate binding"/>
    <property type="evidence" value="ECO:0007669"/>
    <property type="project" value="InterPro"/>
</dbReference>
<keyword evidence="4" id="KW-0786">Thiamine pyrophosphate</keyword>
<dbReference type="InterPro" id="IPR029061">
    <property type="entry name" value="THDP-binding"/>
</dbReference>
<dbReference type="GO" id="GO:0070204">
    <property type="term" value="F:2-succinyl-5-enolpyruvyl-6-hydroxy-3-cyclohexene-1-carboxylic-acid synthase activity"/>
    <property type="evidence" value="ECO:0007669"/>
    <property type="project" value="InterPro"/>
</dbReference>
<dbReference type="Pfam" id="PF02776">
    <property type="entry name" value="TPP_enzyme_N"/>
    <property type="match status" value="1"/>
</dbReference>
<evidence type="ECO:0000256" key="3">
    <source>
        <dbReference type="ARBA" id="ARBA00022842"/>
    </source>
</evidence>
<reference evidence="7" key="1">
    <citation type="submission" date="2020-05" db="EMBL/GenBank/DDBJ databases">
        <authorList>
            <person name="Chiriac C."/>
            <person name="Salcher M."/>
            <person name="Ghai R."/>
            <person name="Kavagutti S V."/>
        </authorList>
    </citation>
    <scope>NUCLEOTIDE SEQUENCE</scope>
</reference>
<organism evidence="7">
    <name type="scientific">freshwater metagenome</name>
    <dbReference type="NCBI Taxonomy" id="449393"/>
    <lineage>
        <taxon>unclassified sequences</taxon>
        <taxon>metagenomes</taxon>
        <taxon>ecological metagenomes</taxon>
    </lineage>
</organism>
<feature type="domain" description="Thiamine pyrophosphate enzyme N-terminal TPP-binding" evidence="6">
    <location>
        <begin position="11"/>
        <end position="125"/>
    </location>
</feature>
<dbReference type="EMBL" id="CAFBML010000046">
    <property type="protein sequence ID" value="CAB4902187.1"/>
    <property type="molecule type" value="Genomic_DNA"/>
</dbReference>
<evidence type="ECO:0000256" key="5">
    <source>
        <dbReference type="ARBA" id="ARBA00023211"/>
    </source>
</evidence>
<keyword evidence="5" id="KW-0464">Manganese</keyword>
<accession>A0A6J7G2Q1</accession>
<dbReference type="HAMAP" id="MF_01659">
    <property type="entry name" value="MenD"/>
    <property type="match status" value="1"/>
</dbReference>
<dbReference type="InterPro" id="IPR012001">
    <property type="entry name" value="Thiamin_PyroP_enz_TPP-bd_dom"/>
</dbReference>
<dbReference type="SUPFAM" id="SSF52518">
    <property type="entry name" value="Thiamin diphosphate-binding fold (THDP-binding)"/>
    <property type="match status" value="2"/>
</dbReference>
<dbReference type="PANTHER" id="PTHR42916:SF1">
    <property type="entry name" value="PROTEIN PHYLLO, CHLOROPLASTIC"/>
    <property type="match status" value="1"/>
</dbReference>
<dbReference type="GO" id="GO:0046872">
    <property type="term" value="F:metal ion binding"/>
    <property type="evidence" value="ECO:0007669"/>
    <property type="project" value="UniProtKB-KW"/>
</dbReference>
<sequence length="523" mass="56343">MLPAASQIFSAHLMAALTELEVEQAFLSPGSRSQSLAIAAQQLHDVDRLTLRVRIDERSMGFTALGAARATGMPVAIITTSGTAVANLLPAVLEAHHSGVPLILLTADRPKELRGVGANQTTNQVGIFGEAVRLCEDIAAPVGDVDLDFVRALAEKAVSVAMGDFTHRAGPVHLNICFKEPLSSLTPDAADVYTGAEFPDEEPQVPSFAILNGEVNTVVVAGAEAGMLALEAAEAFGWPVFAEPSSRCRYGANAIIAYAAVLAEDQELTNKIQRVVVYGKPTLSREVQKLIAREDVELIVVRSELTGLFNPYGNAKEIVDDLTVNGEVSSEWLARWRVASHNWISAQNYNTGLDRRKVIELVYQASQLDDAIVLGASRMIREADIWAPSKPIQVFANRGLSGIDGTIATATGIALSSEGAFTRVVLGDLTLIHDASSMIEDPEETINLQLIMVNDSGGSIFEKLEVFEVVAQGTFDRIFRAGQKIDYWSLANAYGFVYFTPANEQELLDALATPGRVLIEIKL</sequence>
<dbReference type="AlphaFoldDB" id="A0A6J7G2Q1"/>
<evidence type="ECO:0000256" key="2">
    <source>
        <dbReference type="ARBA" id="ARBA00022723"/>
    </source>
</evidence>
<dbReference type="CDD" id="cd07037">
    <property type="entry name" value="TPP_PYR_MenD"/>
    <property type="match status" value="1"/>
</dbReference>
<gene>
    <name evidence="7" type="ORF">UFOPK3592_00514</name>
</gene>
<dbReference type="GO" id="GO:0009234">
    <property type="term" value="P:menaquinone biosynthetic process"/>
    <property type="evidence" value="ECO:0007669"/>
    <property type="project" value="InterPro"/>
</dbReference>
<proteinExistence type="inferred from homology"/>
<dbReference type="InterPro" id="IPR004433">
    <property type="entry name" value="MenaQ_synth_MenD"/>
</dbReference>
<name>A0A6J7G2Q1_9ZZZZ</name>
<protein>
    <submittedName>
        <fullName evidence="7">Unannotated protein</fullName>
    </submittedName>
</protein>
<keyword evidence="2" id="KW-0479">Metal-binding</keyword>
<dbReference type="Gene3D" id="3.40.50.1220">
    <property type="entry name" value="TPP-binding domain"/>
    <property type="match status" value="1"/>
</dbReference>
<dbReference type="PANTHER" id="PTHR42916">
    <property type="entry name" value="2-SUCCINYL-5-ENOLPYRUVYL-6-HYDROXY-3-CYCLOHEXENE-1-CARBOXYLATE SYNTHASE"/>
    <property type="match status" value="1"/>
</dbReference>
<keyword evidence="3" id="KW-0460">Magnesium</keyword>